<protein>
    <submittedName>
        <fullName evidence="1">Uncharacterized protein</fullName>
    </submittedName>
</protein>
<gene>
    <name evidence="1" type="ORF">F1189_31670</name>
</gene>
<dbReference type="InterPro" id="IPR058292">
    <property type="entry name" value="DUF7986"/>
</dbReference>
<name>A0A5M6IJY7_9PROT</name>
<dbReference type="Pfam" id="PF25948">
    <property type="entry name" value="DUF7986"/>
    <property type="match status" value="1"/>
</dbReference>
<proteinExistence type="predicted"/>
<sequence>MTRREILHRYRRLRAITTDHHRAALRFLAADTMLDQARRLGMRAGPSLVVDDVKELSVLYEFALYTARAGRSRAIDRYARATPLPVGSDEALTLEALRLARFSLWRVERRHDVTGLMVSDLRNGSALWLIDEGMQASVANGWVFAARILQPDCFAMTNGLIVPVQQQTIDKLVTGGQVSCRSDQAGAADESRFAAEVYRDALDNRLLDRVAFK</sequence>
<dbReference type="OrthoDB" id="7270391at2"/>
<organism evidence="1 2">
    <name type="scientific">Rhodovastum atsumiense</name>
    <dbReference type="NCBI Taxonomy" id="504468"/>
    <lineage>
        <taxon>Bacteria</taxon>
        <taxon>Pseudomonadati</taxon>
        <taxon>Pseudomonadota</taxon>
        <taxon>Alphaproteobacteria</taxon>
        <taxon>Acetobacterales</taxon>
        <taxon>Acetobacteraceae</taxon>
        <taxon>Rhodovastum</taxon>
    </lineage>
</organism>
<dbReference type="AlphaFoldDB" id="A0A5M6IJY7"/>
<evidence type="ECO:0000313" key="1">
    <source>
        <dbReference type="EMBL" id="KAA5607888.1"/>
    </source>
</evidence>
<keyword evidence="2" id="KW-1185">Reference proteome</keyword>
<reference evidence="1 2" key="1">
    <citation type="submission" date="2019-09" db="EMBL/GenBank/DDBJ databases">
        <title>Genome sequence of Rhodovastum atsumiense, a diverse member of the Acetobacteraceae family of non-sulfur purple photosynthetic bacteria.</title>
        <authorList>
            <person name="Meyer T."/>
            <person name="Kyndt J."/>
        </authorList>
    </citation>
    <scope>NUCLEOTIDE SEQUENCE [LARGE SCALE GENOMIC DNA]</scope>
    <source>
        <strain evidence="1 2">DSM 21279</strain>
    </source>
</reference>
<dbReference type="RefSeq" id="WP_150045837.1">
    <property type="nucleotide sequence ID" value="NZ_OW485601.1"/>
</dbReference>
<accession>A0A5M6IJY7</accession>
<comment type="caution">
    <text evidence="1">The sequence shown here is derived from an EMBL/GenBank/DDBJ whole genome shotgun (WGS) entry which is preliminary data.</text>
</comment>
<evidence type="ECO:0000313" key="2">
    <source>
        <dbReference type="Proteomes" id="UP000325255"/>
    </source>
</evidence>
<dbReference type="Proteomes" id="UP000325255">
    <property type="component" value="Unassembled WGS sequence"/>
</dbReference>
<dbReference type="EMBL" id="VWPK01000141">
    <property type="protein sequence ID" value="KAA5607888.1"/>
    <property type="molecule type" value="Genomic_DNA"/>
</dbReference>